<evidence type="ECO:0000313" key="2">
    <source>
        <dbReference type="EMBL" id="KAA5824066.1"/>
    </source>
</evidence>
<reference evidence="2" key="3">
    <citation type="submission" date="2019-09" db="EMBL/GenBank/DDBJ databases">
        <authorList>
            <person name="Zhang D.-C."/>
        </authorList>
    </citation>
    <scope>NUCLEOTIDE SEQUENCE</scope>
    <source>
        <strain evidence="2">RU-4-M-4</strain>
    </source>
</reference>
<keyword evidence="1" id="KW-0812">Transmembrane</keyword>
<evidence type="ECO:0000313" key="4">
    <source>
        <dbReference type="Proteomes" id="UP000315145"/>
    </source>
</evidence>
<protein>
    <submittedName>
        <fullName evidence="2">Uncharacterized protein</fullName>
    </submittedName>
</protein>
<dbReference type="OrthoDB" id="1448012at2"/>
<reference evidence="3 4" key="2">
    <citation type="submission" date="2019-07" db="EMBL/GenBank/DDBJ databases">
        <title>Algibacter marinivivus sp. nov., isolated from the surface of a marine red alga.</title>
        <authorList>
            <person name="Zhong X."/>
            <person name="Xu W."/>
            <person name="Zhang Y."/>
            <person name="Zhang Q."/>
            <person name="Du Z."/>
        </authorList>
    </citation>
    <scope>NUCLEOTIDE SEQUENCE [LARGE SCALE GENOMIC DNA]</scope>
    <source>
        <strain evidence="3 4">RU-4-M-4</strain>
    </source>
</reference>
<evidence type="ECO:0000313" key="5">
    <source>
        <dbReference type="Proteomes" id="UP000322315"/>
    </source>
</evidence>
<organism evidence="2 5">
    <name type="scientific">Algibacter amylolyticus</name>
    <dbReference type="NCBI Taxonomy" id="1608400"/>
    <lineage>
        <taxon>Bacteria</taxon>
        <taxon>Pseudomonadati</taxon>
        <taxon>Bacteroidota</taxon>
        <taxon>Flavobacteriia</taxon>
        <taxon>Flavobacteriales</taxon>
        <taxon>Flavobacteriaceae</taxon>
        <taxon>Algibacter</taxon>
    </lineage>
</organism>
<dbReference type="Proteomes" id="UP000322315">
    <property type="component" value="Unassembled WGS sequence"/>
</dbReference>
<feature type="transmembrane region" description="Helical" evidence="1">
    <location>
        <begin position="73"/>
        <end position="92"/>
    </location>
</feature>
<feature type="transmembrane region" description="Helical" evidence="1">
    <location>
        <begin position="35"/>
        <end position="61"/>
    </location>
</feature>
<dbReference type="AlphaFoldDB" id="A0A5M7B393"/>
<evidence type="ECO:0000313" key="3">
    <source>
        <dbReference type="EMBL" id="TSJ74543.1"/>
    </source>
</evidence>
<evidence type="ECO:0000256" key="1">
    <source>
        <dbReference type="SAM" id="Phobius"/>
    </source>
</evidence>
<dbReference type="EMBL" id="VMBF01000007">
    <property type="protein sequence ID" value="TSJ74543.1"/>
    <property type="molecule type" value="Genomic_DNA"/>
</dbReference>
<comment type="caution">
    <text evidence="2">The sequence shown here is derived from an EMBL/GenBank/DDBJ whole genome shotgun (WGS) entry which is preliminary data.</text>
</comment>
<dbReference type="Proteomes" id="UP000315145">
    <property type="component" value="Unassembled WGS sequence"/>
</dbReference>
<name>A0A5M7B393_9FLAO</name>
<keyword evidence="1" id="KW-0472">Membrane</keyword>
<dbReference type="RefSeq" id="WP_144116652.1">
    <property type="nucleotide sequence ID" value="NZ_JACHGE010000010.1"/>
</dbReference>
<gene>
    <name evidence="2" type="ORF">F2B50_10635</name>
    <name evidence="3" type="ORF">FPF71_10635</name>
</gene>
<keyword evidence="4" id="KW-1185">Reference proteome</keyword>
<feature type="transmembrane region" description="Helical" evidence="1">
    <location>
        <begin position="12"/>
        <end position="29"/>
    </location>
</feature>
<keyword evidence="1" id="KW-1133">Transmembrane helix</keyword>
<accession>A0A5M7B393</accession>
<sequence>MKNLITTSKTIAVLSFAIGTILFALQLYFSNSYKLIYPGIIFIIVAVIINTIALLGLLFGLIDNKNRSELLQATGLVLTNIPIAFLYFYILIETL</sequence>
<dbReference type="EMBL" id="VWRS01000007">
    <property type="protein sequence ID" value="KAA5824066.1"/>
    <property type="molecule type" value="Genomic_DNA"/>
</dbReference>
<proteinExistence type="predicted"/>
<reference evidence="2 5" key="1">
    <citation type="journal article" date="2015" name="Int. J. Syst. Evol. Microbiol.">
        <title>Algibacter amylolyticus sp. nov., isolated from intertidal sediment.</title>
        <authorList>
            <person name="Zhang D.C."/>
            <person name="Wu J."/>
            <person name="Neuner K."/>
            <person name="Yao J."/>
            <person name="Margesin R."/>
        </authorList>
    </citation>
    <scope>NUCLEOTIDE SEQUENCE [LARGE SCALE GENOMIC DNA]</scope>
    <source>
        <strain evidence="2 5">RU-4-M-4</strain>
    </source>
</reference>